<evidence type="ECO:0000313" key="3">
    <source>
        <dbReference type="Proteomes" id="UP000218181"/>
    </source>
</evidence>
<organism evidence="2 3">
    <name type="scientific">Lactococcus fujiensis JCM 16395</name>
    <dbReference type="NCBI Taxonomy" id="1291764"/>
    <lineage>
        <taxon>Bacteria</taxon>
        <taxon>Bacillati</taxon>
        <taxon>Bacillota</taxon>
        <taxon>Bacilli</taxon>
        <taxon>Lactobacillales</taxon>
        <taxon>Streptococcaceae</taxon>
        <taxon>Lactococcus</taxon>
    </lineage>
</organism>
<dbReference type="EMBL" id="JXJU01000003">
    <property type="protein sequence ID" value="PCS00721.1"/>
    <property type="molecule type" value="Genomic_DNA"/>
</dbReference>
<dbReference type="Proteomes" id="UP000218181">
    <property type="component" value="Unassembled WGS sequence"/>
</dbReference>
<feature type="transmembrane region" description="Helical" evidence="1">
    <location>
        <begin position="35"/>
        <end position="54"/>
    </location>
</feature>
<keyword evidence="1" id="KW-0472">Membrane</keyword>
<sequence length="63" mass="7342">MKIGGMNLEIIFVLTVLYLSHHTFTYVNSGDIEKIILIGTSFILAELIGIFWGYRFYKQQQKK</sequence>
<comment type="caution">
    <text evidence="2">The sequence shown here is derived from an EMBL/GenBank/DDBJ whole genome shotgun (WGS) entry which is preliminary data.</text>
</comment>
<keyword evidence="3" id="KW-1185">Reference proteome</keyword>
<evidence type="ECO:0000313" key="2">
    <source>
        <dbReference type="EMBL" id="PCS00721.1"/>
    </source>
</evidence>
<keyword evidence="1" id="KW-0812">Transmembrane</keyword>
<proteinExistence type="predicted"/>
<reference evidence="2 3" key="1">
    <citation type="submission" date="2014-12" db="EMBL/GenBank/DDBJ databases">
        <title>Draft genome sequences of 10 type strains of Lactococcus.</title>
        <authorList>
            <person name="Sun Z."/>
            <person name="Zhong Z."/>
            <person name="Liu W."/>
            <person name="Zhang W."/>
            <person name="Zhang H."/>
        </authorList>
    </citation>
    <scope>NUCLEOTIDE SEQUENCE [LARGE SCALE GENOMIC DNA]</scope>
    <source>
        <strain evidence="2 3">JCM 16395</strain>
    </source>
</reference>
<name>A0A2A5RN19_9LACT</name>
<protein>
    <submittedName>
        <fullName evidence="2">Uncharacterized protein</fullName>
    </submittedName>
</protein>
<gene>
    <name evidence="2" type="ORF">RT41_GL001103</name>
</gene>
<dbReference type="AlphaFoldDB" id="A0A2A5RN19"/>
<evidence type="ECO:0000256" key="1">
    <source>
        <dbReference type="SAM" id="Phobius"/>
    </source>
</evidence>
<accession>A0A2A5RN19</accession>
<keyword evidence="1" id="KW-1133">Transmembrane helix</keyword>